<proteinExistence type="predicted"/>
<dbReference type="Proteomes" id="UP000800040">
    <property type="component" value="Unassembled WGS sequence"/>
</dbReference>
<organism evidence="2 3">
    <name type="scientific">Decorospora gaudefroyi</name>
    <dbReference type="NCBI Taxonomy" id="184978"/>
    <lineage>
        <taxon>Eukaryota</taxon>
        <taxon>Fungi</taxon>
        <taxon>Dikarya</taxon>
        <taxon>Ascomycota</taxon>
        <taxon>Pezizomycotina</taxon>
        <taxon>Dothideomycetes</taxon>
        <taxon>Pleosporomycetidae</taxon>
        <taxon>Pleosporales</taxon>
        <taxon>Pleosporineae</taxon>
        <taxon>Pleosporaceae</taxon>
        <taxon>Decorospora</taxon>
    </lineage>
</organism>
<dbReference type="InterPro" id="IPR001245">
    <property type="entry name" value="Ser-Thr/Tyr_kinase_cat_dom"/>
</dbReference>
<evidence type="ECO:0000313" key="3">
    <source>
        <dbReference type="Proteomes" id="UP000800040"/>
    </source>
</evidence>
<name>A0A6A5KG60_9PLEO</name>
<dbReference type="Pfam" id="PF07714">
    <property type="entry name" value="PK_Tyr_Ser-Thr"/>
    <property type="match status" value="1"/>
</dbReference>
<dbReference type="GO" id="GO:0004672">
    <property type="term" value="F:protein kinase activity"/>
    <property type="evidence" value="ECO:0007669"/>
    <property type="project" value="InterPro"/>
</dbReference>
<accession>A0A6A5KG60</accession>
<dbReference type="EMBL" id="ML975318">
    <property type="protein sequence ID" value="KAF1833474.1"/>
    <property type="molecule type" value="Genomic_DNA"/>
</dbReference>
<dbReference type="AlphaFoldDB" id="A0A6A5KG60"/>
<gene>
    <name evidence="2" type="ORF">BDW02DRAFT_640062</name>
</gene>
<dbReference type="OrthoDB" id="1668230at2759"/>
<protein>
    <recommendedName>
        <fullName evidence="1">Serine-threonine/tyrosine-protein kinase catalytic domain-containing protein</fullName>
    </recommendedName>
</protein>
<feature type="domain" description="Serine-threonine/tyrosine-protein kinase catalytic" evidence="1">
    <location>
        <begin position="81"/>
        <end position="183"/>
    </location>
</feature>
<evidence type="ECO:0000259" key="1">
    <source>
        <dbReference type="Pfam" id="PF07714"/>
    </source>
</evidence>
<dbReference type="Gene3D" id="1.10.510.10">
    <property type="entry name" value="Transferase(Phosphotransferase) domain 1"/>
    <property type="match status" value="1"/>
</dbReference>
<dbReference type="SUPFAM" id="SSF56112">
    <property type="entry name" value="Protein kinase-like (PK-like)"/>
    <property type="match status" value="1"/>
</dbReference>
<evidence type="ECO:0000313" key="2">
    <source>
        <dbReference type="EMBL" id="KAF1833474.1"/>
    </source>
</evidence>
<dbReference type="InterPro" id="IPR011009">
    <property type="entry name" value="Kinase-like_dom_sf"/>
</dbReference>
<reference evidence="2" key="1">
    <citation type="submission" date="2020-01" db="EMBL/GenBank/DDBJ databases">
        <authorList>
            <consortium name="DOE Joint Genome Institute"/>
            <person name="Haridas S."/>
            <person name="Albert R."/>
            <person name="Binder M."/>
            <person name="Bloem J."/>
            <person name="Labutti K."/>
            <person name="Salamov A."/>
            <person name="Andreopoulos B."/>
            <person name="Baker S.E."/>
            <person name="Barry K."/>
            <person name="Bills G."/>
            <person name="Bluhm B.H."/>
            <person name="Cannon C."/>
            <person name="Castanera R."/>
            <person name="Culley D.E."/>
            <person name="Daum C."/>
            <person name="Ezra D."/>
            <person name="Gonzalez J.B."/>
            <person name="Henrissat B."/>
            <person name="Kuo A."/>
            <person name="Liang C."/>
            <person name="Lipzen A."/>
            <person name="Lutzoni F."/>
            <person name="Magnuson J."/>
            <person name="Mondo S."/>
            <person name="Nolan M."/>
            <person name="Ohm R."/>
            <person name="Pangilinan J."/>
            <person name="Park H.-J."/>
            <person name="Ramirez L."/>
            <person name="Alfaro M."/>
            <person name="Sun H."/>
            <person name="Tritt A."/>
            <person name="Yoshinaga Y."/>
            <person name="Zwiers L.-H."/>
            <person name="Turgeon B.G."/>
            <person name="Goodwin S.B."/>
            <person name="Spatafora J.W."/>
            <person name="Crous P.W."/>
            <person name="Grigoriev I.V."/>
        </authorList>
    </citation>
    <scope>NUCLEOTIDE SEQUENCE</scope>
    <source>
        <strain evidence="2">P77</strain>
    </source>
</reference>
<keyword evidence="3" id="KW-1185">Reference proteome</keyword>
<sequence length="224" mass="25280">MTAFGIINEHVQDQATDYRNLKSLAAGGSGVIYAIEEGKMLKEFPGEGIDVKRQALQRLGPHNSLIPERVRTVRSVIQESKGNEIPLHTKVRWLHDAGEGTRHMHDHGIIHADIGCRDWIVVRERVKIIDFDGCSVDGEDAGAWYEWFSYRESCHPISWKTDVFAFGCGIYEVLYAEDQFPEVEDIPLGTMMRGCWDGAFVSMDELVEELQASSLATRKVKSCH</sequence>